<evidence type="ECO:0000313" key="3">
    <source>
        <dbReference type="Proteomes" id="UP001271007"/>
    </source>
</evidence>
<sequence length="311" mass="34583">MPPKKTKTPAKAAPAPKPKEEPSTSNEPTTKKRKKDASTKEPQKAPRRSGRGADKSPSSQPRLLNFLLSKDAEELCRPDEESEDIKTRGDIKTYSGNAMNPFEELLSAVIFSRPISHRLGLRTIRTIFNDPYNFNSAKAVKQAGHEKHLQAVWDARTQHKQKTADEICLIADVVLERFTMDGDTDGSQLGKALHDSSGDVDKALDSIKSSVKGIGETGMKIFLRRVQWLWPNGFPYVDDRTQQSLGKLGLPQGAEELNKLIREHWSELSTNEVAGKGEEEKQRRAFVNVLERAVGADLEGKIDMLLEAATQ</sequence>
<proteinExistence type="predicted"/>
<dbReference type="Proteomes" id="UP001271007">
    <property type="component" value="Unassembled WGS sequence"/>
</dbReference>
<evidence type="ECO:0000256" key="1">
    <source>
        <dbReference type="SAM" id="MobiDB-lite"/>
    </source>
</evidence>
<organism evidence="2 3">
    <name type="scientific">Extremus antarcticus</name>
    <dbReference type="NCBI Taxonomy" id="702011"/>
    <lineage>
        <taxon>Eukaryota</taxon>
        <taxon>Fungi</taxon>
        <taxon>Dikarya</taxon>
        <taxon>Ascomycota</taxon>
        <taxon>Pezizomycotina</taxon>
        <taxon>Dothideomycetes</taxon>
        <taxon>Dothideomycetidae</taxon>
        <taxon>Mycosphaerellales</taxon>
        <taxon>Extremaceae</taxon>
        <taxon>Extremus</taxon>
    </lineage>
</organism>
<gene>
    <name evidence="2" type="ORF">LTR09_008869</name>
</gene>
<dbReference type="EMBL" id="JAWDJX010000036">
    <property type="protein sequence ID" value="KAK3049949.1"/>
    <property type="molecule type" value="Genomic_DNA"/>
</dbReference>
<comment type="caution">
    <text evidence="2">The sequence shown here is derived from an EMBL/GenBank/DDBJ whole genome shotgun (WGS) entry which is preliminary data.</text>
</comment>
<feature type="region of interest" description="Disordered" evidence="1">
    <location>
        <begin position="1"/>
        <end position="63"/>
    </location>
</feature>
<evidence type="ECO:0000313" key="2">
    <source>
        <dbReference type="EMBL" id="KAK3049949.1"/>
    </source>
</evidence>
<evidence type="ECO:0008006" key="4">
    <source>
        <dbReference type="Google" id="ProtNLM"/>
    </source>
</evidence>
<reference evidence="2" key="1">
    <citation type="submission" date="2023-04" db="EMBL/GenBank/DDBJ databases">
        <title>Black Yeasts Isolated from many extreme environments.</title>
        <authorList>
            <person name="Coleine C."/>
            <person name="Stajich J.E."/>
            <person name="Selbmann L."/>
        </authorList>
    </citation>
    <scope>NUCLEOTIDE SEQUENCE</scope>
    <source>
        <strain evidence="2">CCFEE 5312</strain>
    </source>
</reference>
<keyword evidence="3" id="KW-1185">Reference proteome</keyword>
<protein>
    <recommendedName>
        <fullName evidence="4">HhH-GPD domain-containing protein</fullName>
    </recommendedName>
</protein>
<accession>A0AAJ0D9Y7</accession>
<name>A0AAJ0D9Y7_9PEZI</name>
<dbReference type="AlphaFoldDB" id="A0AAJ0D9Y7"/>